<dbReference type="SUPFAM" id="SSF81333">
    <property type="entry name" value="F1F0 ATP synthase subunit C"/>
    <property type="match status" value="2"/>
</dbReference>
<evidence type="ECO:0000313" key="10">
    <source>
        <dbReference type="EMBL" id="KKN58328.1"/>
    </source>
</evidence>
<keyword evidence="4 8" id="KW-0812">Transmembrane</keyword>
<dbReference type="Pfam" id="PF00137">
    <property type="entry name" value="ATP-synt_C"/>
    <property type="match status" value="2"/>
</dbReference>
<evidence type="ECO:0000256" key="6">
    <source>
        <dbReference type="ARBA" id="ARBA00023065"/>
    </source>
</evidence>
<evidence type="ECO:0000256" key="3">
    <source>
        <dbReference type="ARBA" id="ARBA00022448"/>
    </source>
</evidence>
<dbReference type="InterPro" id="IPR035921">
    <property type="entry name" value="F/V-ATP_Csub_sf"/>
</dbReference>
<evidence type="ECO:0000256" key="2">
    <source>
        <dbReference type="ARBA" id="ARBA00007296"/>
    </source>
</evidence>
<feature type="transmembrane region" description="Helical" evidence="8">
    <location>
        <begin position="89"/>
        <end position="111"/>
    </location>
</feature>
<accession>A0A0F9UXJ5</accession>
<dbReference type="PANTHER" id="PTHR10263">
    <property type="entry name" value="V-TYPE PROTON ATPASE PROTEOLIPID SUBUNIT"/>
    <property type="match status" value="1"/>
</dbReference>
<keyword evidence="5 8" id="KW-1133">Transmembrane helix</keyword>
<keyword evidence="7 8" id="KW-0472">Membrane</keyword>
<evidence type="ECO:0000256" key="7">
    <source>
        <dbReference type="ARBA" id="ARBA00023136"/>
    </source>
</evidence>
<dbReference type="CDD" id="cd18180">
    <property type="entry name" value="ATP-synt_Vo_Ao_c_NTPK_rpt2"/>
    <property type="match status" value="1"/>
</dbReference>
<evidence type="ECO:0000256" key="1">
    <source>
        <dbReference type="ARBA" id="ARBA00004141"/>
    </source>
</evidence>
<gene>
    <name evidence="10" type="ORF">LCGC14_0553070</name>
</gene>
<comment type="caution">
    <text evidence="10">The sequence shown here is derived from an EMBL/GenBank/DDBJ whole genome shotgun (WGS) entry which is preliminary data.</text>
</comment>
<feature type="transmembrane region" description="Helical" evidence="8">
    <location>
        <begin position="131"/>
        <end position="155"/>
    </location>
</feature>
<evidence type="ECO:0000256" key="4">
    <source>
        <dbReference type="ARBA" id="ARBA00022692"/>
    </source>
</evidence>
<keyword evidence="3" id="KW-0813">Transport</keyword>
<evidence type="ECO:0000256" key="5">
    <source>
        <dbReference type="ARBA" id="ARBA00022989"/>
    </source>
</evidence>
<feature type="transmembrane region" description="Helical" evidence="8">
    <location>
        <begin position="58"/>
        <end position="77"/>
    </location>
</feature>
<evidence type="ECO:0000256" key="8">
    <source>
        <dbReference type="SAM" id="Phobius"/>
    </source>
</evidence>
<feature type="domain" description="V-ATPase proteolipid subunit C-like" evidence="9">
    <location>
        <begin position="9"/>
        <end position="67"/>
    </location>
</feature>
<dbReference type="NCBIfam" id="NF005124">
    <property type="entry name" value="PRK06558.1"/>
    <property type="match status" value="1"/>
</dbReference>
<feature type="domain" description="V-ATPase proteolipid subunit C-like" evidence="9">
    <location>
        <begin position="93"/>
        <end position="151"/>
    </location>
</feature>
<sequence>MDGNAWALFGAALAVIGGGIGSAVGITLASKVATGVLAEDPEKFGRLLVLTVLPGTQGIYGFATAILVGAFFGFLTPGAATQLPTAQGLAIFFATLPVAIVGLFSGIYQGITAAGGVSLVAKRPEEAGKAFVLPALVETYSVFALVSTILILNAIR</sequence>
<organism evidence="10">
    <name type="scientific">marine sediment metagenome</name>
    <dbReference type="NCBI Taxonomy" id="412755"/>
    <lineage>
        <taxon>unclassified sequences</taxon>
        <taxon>metagenomes</taxon>
        <taxon>ecological metagenomes</taxon>
    </lineage>
</organism>
<comment type="subcellular location">
    <subcellularLocation>
        <location evidence="1">Membrane</location>
        <topology evidence="1">Multi-pass membrane protein</topology>
    </subcellularLocation>
</comment>
<dbReference type="CDD" id="cd18179">
    <property type="entry name" value="ATP-synt_Vo_Ao_c_NTPK_rpt1"/>
    <property type="match status" value="1"/>
</dbReference>
<dbReference type="AlphaFoldDB" id="A0A0F9UXJ5"/>
<protein>
    <recommendedName>
        <fullName evidence="9">V-ATPase proteolipid subunit C-like domain-containing protein</fullName>
    </recommendedName>
</protein>
<dbReference type="EMBL" id="LAZR01000766">
    <property type="protein sequence ID" value="KKN58328.1"/>
    <property type="molecule type" value="Genomic_DNA"/>
</dbReference>
<evidence type="ECO:0000259" key="9">
    <source>
        <dbReference type="Pfam" id="PF00137"/>
    </source>
</evidence>
<name>A0A0F9UXJ5_9ZZZZ</name>
<dbReference type="Gene3D" id="1.20.120.610">
    <property type="entry name" value="lithium bound rotor ring of v- atpase"/>
    <property type="match status" value="1"/>
</dbReference>
<reference evidence="10" key="1">
    <citation type="journal article" date="2015" name="Nature">
        <title>Complex archaea that bridge the gap between prokaryotes and eukaryotes.</title>
        <authorList>
            <person name="Spang A."/>
            <person name="Saw J.H."/>
            <person name="Jorgensen S.L."/>
            <person name="Zaremba-Niedzwiedzka K."/>
            <person name="Martijn J."/>
            <person name="Lind A.E."/>
            <person name="van Eijk R."/>
            <person name="Schleper C."/>
            <person name="Guy L."/>
            <person name="Ettema T.J."/>
        </authorList>
    </citation>
    <scope>NUCLEOTIDE SEQUENCE</scope>
</reference>
<dbReference type="GO" id="GO:0033177">
    <property type="term" value="C:proton-transporting two-sector ATPase complex, proton-transporting domain"/>
    <property type="evidence" value="ECO:0007669"/>
    <property type="project" value="InterPro"/>
</dbReference>
<dbReference type="GO" id="GO:0015078">
    <property type="term" value="F:proton transmembrane transporter activity"/>
    <property type="evidence" value="ECO:0007669"/>
    <property type="project" value="InterPro"/>
</dbReference>
<dbReference type="InterPro" id="IPR002379">
    <property type="entry name" value="ATPase_proteolipid_c-like_dom"/>
</dbReference>
<comment type="similarity">
    <text evidence="2">Belongs to the V-ATPase proteolipid subunit family.</text>
</comment>
<keyword evidence="6" id="KW-0406">Ion transport</keyword>
<proteinExistence type="inferred from homology"/>